<comment type="caution">
    <text evidence="2">The sequence shown here is derived from an EMBL/GenBank/DDBJ whole genome shotgun (WGS) entry which is preliminary data.</text>
</comment>
<proteinExistence type="predicted"/>
<feature type="compositionally biased region" description="Polar residues" evidence="1">
    <location>
        <begin position="140"/>
        <end position="150"/>
    </location>
</feature>
<evidence type="ECO:0000256" key="1">
    <source>
        <dbReference type="SAM" id="MobiDB-lite"/>
    </source>
</evidence>
<feature type="region of interest" description="Disordered" evidence="1">
    <location>
        <begin position="1"/>
        <end position="23"/>
    </location>
</feature>
<reference evidence="2 3" key="1">
    <citation type="journal article" date="2015" name="Sci. Rep.">
        <title>Genome of the facultative scuticociliatosis pathogen Pseudocohnilembus persalinus provides insight into its virulence through horizontal gene transfer.</title>
        <authorList>
            <person name="Xiong J."/>
            <person name="Wang G."/>
            <person name="Cheng J."/>
            <person name="Tian M."/>
            <person name="Pan X."/>
            <person name="Warren A."/>
            <person name="Jiang C."/>
            <person name="Yuan D."/>
            <person name="Miao W."/>
        </authorList>
    </citation>
    <scope>NUCLEOTIDE SEQUENCE [LARGE SCALE GENOMIC DNA]</scope>
    <source>
        <strain evidence="2">36N120E</strain>
    </source>
</reference>
<feature type="compositionally biased region" description="Low complexity" evidence="1">
    <location>
        <begin position="1"/>
        <end position="12"/>
    </location>
</feature>
<dbReference type="InParanoid" id="A0A0V0QIK9"/>
<evidence type="ECO:0000313" key="2">
    <source>
        <dbReference type="EMBL" id="KRX01995.1"/>
    </source>
</evidence>
<dbReference type="EMBL" id="LDAU01000159">
    <property type="protein sequence ID" value="KRX01995.1"/>
    <property type="molecule type" value="Genomic_DNA"/>
</dbReference>
<dbReference type="Proteomes" id="UP000054937">
    <property type="component" value="Unassembled WGS sequence"/>
</dbReference>
<evidence type="ECO:0000313" key="3">
    <source>
        <dbReference type="Proteomes" id="UP000054937"/>
    </source>
</evidence>
<name>A0A0V0QIK9_PSEPJ</name>
<sequence>MSIFNNNNNNNNIQSTPGKMNKTIFSDSSLRRKKWGESTNFLQMSSQFLGNDSFEESIIFPQKKTSQYRKPIKMEIYFENDQIMTKKINDTKNQGLQFGSRKVVTHSPKAQKEYEGKSLEQIFRLNKGELVKKFEESSKISEQNLSNKNKLQGKSKKNLLEIRKQMRKERSDQFFFNQK</sequence>
<accession>A0A0V0QIK9</accession>
<protein>
    <submittedName>
        <fullName evidence="2">Uncharacterized protein</fullName>
    </submittedName>
</protein>
<feature type="region of interest" description="Disordered" evidence="1">
    <location>
        <begin position="139"/>
        <end position="158"/>
    </location>
</feature>
<dbReference type="AlphaFoldDB" id="A0A0V0QIK9"/>
<organism evidence="2 3">
    <name type="scientific">Pseudocohnilembus persalinus</name>
    <name type="common">Ciliate</name>
    <dbReference type="NCBI Taxonomy" id="266149"/>
    <lineage>
        <taxon>Eukaryota</taxon>
        <taxon>Sar</taxon>
        <taxon>Alveolata</taxon>
        <taxon>Ciliophora</taxon>
        <taxon>Intramacronucleata</taxon>
        <taxon>Oligohymenophorea</taxon>
        <taxon>Scuticociliatia</taxon>
        <taxon>Philasterida</taxon>
        <taxon>Pseudocohnilembidae</taxon>
        <taxon>Pseudocohnilembus</taxon>
    </lineage>
</organism>
<gene>
    <name evidence="2" type="ORF">PPERSA_07640</name>
</gene>
<feature type="compositionally biased region" description="Polar residues" evidence="1">
    <location>
        <begin position="13"/>
        <end position="23"/>
    </location>
</feature>
<keyword evidence="3" id="KW-1185">Reference proteome</keyword>